<gene>
    <name evidence="2" type="ORF">CSOL1703_00001964</name>
</gene>
<feature type="region of interest" description="Disordered" evidence="1">
    <location>
        <begin position="136"/>
        <end position="171"/>
    </location>
</feature>
<evidence type="ECO:0000313" key="2">
    <source>
        <dbReference type="EMBL" id="CAH0050001.1"/>
    </source>
</evidence>
<dbReference type="OrthoDB" id="21513at2759"/>
<evidence type="ECO:0000313" key="3">
    <source>
        <dbReference type="Proteomes" id="UP000775872"/>
    </source>
</evidence>
<dbReference type="PANTHER" id="PTHR15141:SF76">
    <property type="entry name" value="TRANSCRIPTION ELONGATION FACTOR B POLYPEPTIDE 3"/>
    <property type="match status" value="1"/>
</dbReference>
<feature type="compositionally biased region" description="Polar residues" evidence="1">
    <location>
        <begin position="152"/>
        <end position="168"/>
    </location>
</feature>
<keyword evidence="3" id="KW-1185">Reference proteome</keyword>
<reference evidence="2" key="1">
    <citation type="submission" date="2021-10" db="EMBL/GenBank/DDBJ databases">
        <authorList>
            <person name="Piombo E."/>
        </authorList>
    </citation>
    <scope>NUCLEOTIDE SEQUENCE</scope>
</reference>
<dbReference type="InterPro" id="IPR051870">
    <property type="entry name" value="Elongin-A_domain"/>
</dbReference>
<feature type="compositionally biased region" description="Low complexity" evidence="1">
    <location>
        <begin position="310"/>
        <end position="333"/>
    </location>
</feature>
<feature type="compositionally biased region" description="Acidic residues" evidence="1">
    <location>
        <begin position="252"/>
        <end position="265"/>
    </location>
</feature>
<dbReference type="EMBL" id="CABFOC020000035">
    <property type="protein sequence ID" value="CAH0050001.1"/>
    <property type="molecule type" value="Genomic_DNA"/>
</dbReference>
<dbReference type="PANTHER" id="PTHR15141">
    <property type="entry name" value="TRANSCRIPTION ELONGATION FACTOR B POLYPEPTIDE 3"/>
    <property type="match status" value="1"/>
</dbReference>
<dbReference type="GO" id="GO:0070449">
    <property type="term" value="C:elongin complex"/>
    <property type="evidence" value="ECO:0007669"/>
    <property type="project" value="InterPro"/>
</dbReference>
<evidence type="ECO:0008006" key="4">
    <source>
        <dbReference type="Google" id="ProtNLM"/>
    </source>
</evidence>
<feature type="compositionally biased region" description="Polar residues" evidence="1">
    <location>
        <begin position="334"/>
        <end position="356"/>
    </location>
</feature>
<proteinExistence type="predicted"/>
<dbReference type="Proteomes" id="UP000775872">
    <property type="component" value="Unassembled WGS sequence"/>
</dbReference>
<dbReference type="AlphaFoldDB" id="A0A9P0EEC2"/>
<dbReference type="GO" id="GO:0006368">
    <property type="term" value="P:transcription elongation by RNA polymerase II"/>
    <property type="evidence" value="ECO:0007669"/>
    <property type="project" value="InterPro"/>
</dbReference>
<feature type="region of interest" description="Disordered" evidence="1">
    <location>
        <begin position="212"/>
        <end position="392"/>
    </location>
</feature>
<comment type="caution">
    <text evidence="2">The sequence shown here is derived from an EMBL/GenBank/DDBJ whole genome shotgun (WGS) entry which is preliminary data.</text>
</comment>
<accession>A0A9P0EEC2</accession>
<evidence type="ECO:0000256" key="1">
    <source>
        <dbReference type="SAM" id="MobiDB-lite"/>
    </source>
</evidence>
<dbReference type="Gene3D" id="6.10.250.3180">
    <property type="match status" value="1"/>
</dbReference>
<dbReference type="Pfam" id="PF06881">
    <property type="entry name" value="Elongin_A"/>
    <property type="match status" value="1"/>
</dbReference>
<organism evidence="2 3">
    <name type="scientific">Clonostachys solani</name>
    <dbReference type="NCBI Taxonomy" id="160281"/>
    <lineage>
        <taxon>Eukaryota</taxon>
        <taxon>Fungi</taxon>
        <taxon>Dikarya</taxon>
        <taxon>Ascomycota</taxon>
        <taxon>Pezizomycotina</taxon>
        <taxon>Sordariomycetes</taxon>
        <taxon>Hypocreomycetidae</taxon>
        <taxon>Hypocreales</taxon>
        <taxon>Bionectriaceae</taxon>
        <taxon>Clonostachys</taxon>
    </lineage>
</organism>
<sequence>MRVRSLVDLATAACIKNIRGLEGVGDYLPYENVRQILLRVENAHQLRHIELNSPQIEGKTGEIWLKLIEKDFPIEYRARGYKPQDPKKWFKVWEKYKREHDESVKESAMKLKDAFAGLKEDREKNTSKIVERRLLPRSGATGPPRRYGPREGTSNSLMFGSGSRTKTLSGAGVMRKVRREVKEIANIHGSLSKSVRGNVRHSGVNKAPASMVNAYKRAARPAQAPSRPTPKEPPKVPSAVTEHEARATFISDSEDDDNGGDYLFDDSERQHQPSSRKPIMRQSADGPSPSKPKSLVGMGRMAQKFGGGFSSTSSVKRVSTVNPSTTSSISHTSPQKPESRFSSMPSGQGPRQSSPTYEPPNTGAPSSSTNPPPLVRKRKTADIFMRPRKRPN</sequence>
<dbReference type="InterPro" id="IPR010684">
    <property type="entry name" value="RNA_pol_II_trans_fac_SIII_A"/>
</dbReference>
<protein>
    <recommendedName>
        <fullName evidence="4">Elongin-A</fullName>
    </recommendedName>
</protein>
<name>A0A9P0EEC2_9HYPO</name>